<evidence type="ECO:0000313" key="3">
    <source>
        <dbReference type="EMBL" id="KGA30092.1"/>
    </source>
</evidence>
<evidence type="ECO:0000313" key="4">
    <source>
        <dbReference type="Proteomes" id="UP000029257"/>
    </source>
</evidence>
<accession>A0AAW3EQC9</accession>
<evidence type="ECO:0000313" key="2">
    <source>
        <dbReference type="EMBL" id="KFX09890.1"/>
    </source>
</evidence>
<dbReference type="EMBL" id="JQOH01000002">
    <property type="protein sequence ID" value="KGA30092.1"/>
    <property type="molecule type" value="Genomic_DNA"/>
</dbReference>
<keyword evidence="1" id="KW-1133">Transmembrane helix</keyword>
<dbReference type="Proteomes" id="UP000029436">
    <property type="component" value="Unassembled WGS sequence"/>
</dbReference>
<gene>
    <name evidence="2" type="ORF">JV38_02915</name>
    <name evidence="3" type="ORF">KU73_06640</name>
</gene>
<dbReference type="EMBL" id="JQHP01000001">
    <property type="protein sequence ID" value="KFX09890.1"/>
    <property type="molecule type" value="Genomic_DNA"/>
</dbReference>
<sequence>MLAEQVLQLIGWIGGILCLPTFYRFAYASFSLLWRKIFPTRKLEITLIDEEEKTKRTFFLRLDRKDGRSLVRILDDALAQSKAKQ</sequence>
<organism evidence="2 4">
    <name type="scientific">Pectobacterium wasabiae</name>
    <dbReference type="NCBI Taxonomy" id="55208"/>
    <lineage>
        <taxon>Bacteria</taxon>
        <taxon>Pseudomonadati</taxon>
        <taxon>Pseudomonadota</taxon>
        <taxon>Gammaproteobacteria</taxon>
        <taxon>Enterobacterales</taxon>
        <taxon>Pectobacteriaceae</taxon>
        <taxon>Pectobacterium</taxon>
    </lineage>
</organism>
<proteinExistence type="predicted"/>
<evidence type="ECO:0000256" key="1">
    <source>
        <dbReference type="SAM" id="Phobius"/>
    </source>
</evidence>
<dbReference type="AlphaFoldDB" id="A0AAW3EQC9"/>
<dbReference type="Proteomes" id="UP000029257">
    <property type="component" value="Unassembled WGS sequence"/>
</dbReference>
<evidence type="ECO:0000313" key="5">
    <source>
        <dbReference type="Proteomes" id="UP000029436"/>
    </source>
</evidence>
<protein>
    <submittedName>
        <fullName evidence="2">Uncharacterized protein</fullName>
    </submittedName>
</protein>
<keyword evidence="5" id="KW-1185">Reference proteome</keyword>
<keyword evidence="1" id="KW-0472">Membrane</keyword>
<feature type="transmembrane region" description="Helical" evidence="1">
    <location>
        <begin position="6"/>
        <end position="26"/>
    </location>
</feature>
<keyword evidence="1" id="KW-0812">Transmembrane</keyword>
<dbReference type="RefSeq" id="WP_039477253.1">
    <property type="nucleotide sequence ID" value="NZ_JQHP01000001.1"/>
</dbReference>
<comment type="caution">
    <text evidence="2">The sequence shown here is derived from an EMBL/GenBank/DDBJ whole genome shotgun (WGS) entry which is preliminary data.</text>
</comment>
<name>A0AAW3EQC9_9GAMM</name>
<reference evidence="4 5" key="1">
    <citation type="submission" date="2014-08" db="EMBL/GenBank/DDBJ databases">
        <title>Genome sequences of NCPPB Pectobacterium isolates.</title>
        <authorList>
            <person name="Glover R.H."/>
            <person name="Sapp M."/>
            <person name="Elphinstone J."/>
        </authorList>
    </citation>
    <scope>NUCLEOTIDE SEQUENCE [LARGE SCALE GENOMIC DNA]</scope>
    <source>
        <strain evidence="2 4">NCPPB 3701</strain>
        <strain evidence="3 5">NCPPB3702</strain>
    </source>
</reference>